<protein>
    <recommendedName>
        <fullName evidence="5">Tetratricopeptide repeat protein</fullName>
    </recommendedName>
</protein>
<dbReference type="AlphaFoldDB" id="A0A917N6T6"/>
<evidence type="ECO:0000313" key="2">
    <source>
        <dbReference type="EMBL" id="GGI72405.1"/>
    </source>
</evidence>
<comment type="caution">
    <text evidence="2">The sequence shown here is derived from an EMBL/GenBank/DDBJ whole genome shotgun (WGS) entry which is preliminary data.</text>
</comment>
<dbReference type="EMBL" id="BMMT01000001">
    <property type="protein sequence ID" value="GGI72405.1"/>
    <property type="molecule type" value="Genomic_DNA"/>
</dbReference>
<evidence type="ECO:0000313" key="1">
    <source>
        <dbReference type="EMBL" id="GAA0539498.1"/>
    </source>
</evidence>
<reference evidence="4" key="3">
    <citation type="journal article" date="2019" name="Int. J. Syst. Evol. Microbiol.">
        <title>The Global Catalogue of Microorganisms (GCM) 10K type strain sequencing project: providing services to taxonomists for standard genome sequencing and annotation.</title>
        <authorList>
            <consortium name="The Broad Institute Genomics Platform"/>
            <consortium name="The Broad Institute Genome Sequencing Center for Infectious Disease"/>
            <person name="Wu L."/>
            <person name="Ma J."/>
        </authorList>
    </citation>
    <scope>NUCLEOTIDE SEQUENCE [LARGE SCALE GENOMIC DNA]</scope>
    <source>
        <strain evidence="4">JCM 10664</strain>
    </source>
</reference>
<proteinExistence type="predicted"/>
<evidence type="ECO:0000313" key="3">
    <source>
        <dbReference type="Proteomes" id="UP000597989"/>
    </source>
</evidence>
<name>A0A917N6T6_9PSEU</name>
<gene>
    <name evidence="1" type="ORF">GCM10009545_47710</name>
    <name evidence="2" type="ORF">GCM10011581_06740</name>
</gene>
<reference evidence="1" key="1">
    <citation type="journal article" date="2014" name="Int. J. Syst. Evol. Microbiol.">
        <title>Complete genome of a new Firmicutes species belonging to the dominant human colonic microbiota ('Ruminococcus bicirculans') reveals two chromosomes and a selective capacity to utilize plant glucans.</title>
        <authorList>
            <consortium name="NISC Comparative Sequencing Program"/>
            <person name="Wegmann U."/>
            <person name="Louis P."/>
            <person name="Goesmann A."/>
            <person name="Henrissat B."/>
            <person name="Duncan S.H."/>
            <person name="Flint H.J."/>
        </authorList>
    </citation>
    <scope>NUCLEOTIDE SEQUENCE</scope>
    <source>
        <strain evidence="1">JCM 10664</strain>
    </source>
</reference>
<reference evidence="1" key="5">
    <citation type="submission" date="2023-12" db="EMBL/GenBank/DDBJ databases">
        <authorList>
            <person name="Sun Q."/>
            <person name="Inoue M."/>
        </authorList>
    </citation>
    <scope>NUCLEOTIDE SEQUENCE</scope>
    <source>
        <strain evidence="1">JCM 10664</strain>
    </source>
</reference>
<evidence type="ECO:0000313" key="4">
    <source>
        <dbReference type="Proteomes" id="UP001500220"/>
    </source>
</evidence>
<organism evidence="2 3">
    <name type="scientific">Saccharopolyspora thermophila</name>
    <dbReference type="NCBI Taxonomy" id="89367"/>
    <lineage>
        <taxon>Bacteria</taxon>
        <taxon>Bacillati</taxon>
        <taxon>Actinomycetota</taxon>
        <taxon>Actinomycetes</taxon>
        <taxon>Pseudonocardiales</taxon>
        <taxon>Pseudonocardiaceae</taxon>
        <taxon>Saccharopolyspora</taxon>
    </lineage>
</organism>
<accession>A0A917N6T6</accession>
<dbReference type="EMBL" id="BAAAHC010000024">
    <property type="protein sequence ID" value="GAA0539498.1"/>
    <property type="molecule type" value="Genomic_DNA"/>
</dbReference>
<keyword evidence="4" id="KW-1185">Reference proteome</keyword>
<evidence type="ECO:0008006" key="5">
    <source>
        <dbReference type="Google" id="ProtNLM"/>
    </source>
</evidence>
<dbReference type="Proteomes" id="UP000597989">
    <property type="component" value="Unassembled WGS sequence"/>
</dbReference>
<reference evidence="2 3" key="2">
    <citation type="journal article" date="2014" name="Int. J. Syst. Evol. Microbiol.">
        <title>Complete genome sequence of Corynebacterium casei LMG S-19264T (=DSM 44701T), isolated from a smear-ripened cheese.</title>
        <authorList>
            <consortium name="US DOE Joint Genome Institute (JGI-PGF)"/>
            <person name="Walter F."/>
            <person name="Albersmeier A."/>
            <person name="Kalinowski J."/>
            <person name="Ruckert C."/>
        </authorList>
    </citation>
    <scope>NUCLEOTIDE SEQUENCE [LARGE SCALE GENOMIC DNA]</scope>
    <source>
        <strain evidence="2 3">CGMCC 4.7206</strain>
    </source>
</reference>
<dbReference type="Proteomes" id="UP001500220">
    <property type="component" value="Unassembled WGS sequence"/>
</dbReference>
<reference evidence="2" key="4">
    <citation type="submission" date="2020-09" db="EMBL/GenBank/DDBJ databases">
        <authorList>
            <person name="Sun Q."/>
            <person name="Zhou Y."/>
        </authorList>
    </citation>
    <scope>NUCLEOTIDE SEQUENCE</scope>
    <source>
        <strain evidence="2">CGMCC 4.7206</strain>
    </source>
</reference>
<sequence length="581" mass="65377">MTQSSAQTADRVCFVAMPIKSTDSPEHAHFDAIYKFIAQEVRGFGYQPVRGDKINQPGNINKETVKYLAEADLVIADLTDLNPNVFYELGVRHALRRSGTVLLIDESRTEAVPFDLGYYRVLSYRSGSPEDIVQLTEQLRVTLQEIGPADEPVEFPPSHSPVHDWYPELPPDLLAKARSASDADLRRELEQARKDLERYRRREKQDSTGIDLADTDVRDLVRQLRQAAQNRALPEHIMRDADEAAAARNSADFLAAVEALLTSSHFIAPRDFQKLAGLALSLGLEAVTEGLLAEGLARFPTDKDMLQALVQRRSRSRDANTRKQAKKQLAAWAGIDLETAELLPGFDADKAVNDIGFLAEILYRENETEHGMKILESARQRDERGVLLPLYARQLGWLGQAKEAINAYREALRNPTPNQECIRWFANELHNHGYHVEAAEVYLLEAFFDVDDANGFVDFSSEVSFHMYGYYALKSIPKGSVLDTGPRDLPPKITRRHIREGLEMGISCNDIDADNIDVIERTLQRADLDLNLSQENVGRYTKDERIAWLRDTYSLVRSDLTAELPIAVRLVSGPLIPADDD</sequence>